<comment type="caution">
    <text evidence="6">The sequence shown here is derived from an EMBL/GenBank/DDBJ whole genome shotgun (WGS) entry which is preliminary data.</text>
</comment>
<evidence type="ECO:0000259" key="5">
    <source>
        <dbReference type="PROSITE" id="PS50977"/>
    </source>
</evidence>
<name>A0A329KU70_9MYCO</name>
<evidence type="ECO:0000313" key="7">
    <source>
        <dbReference type="Proteomes" id="UP000250347"/>
    </source>
</evidence>
<dbReference type="EMBL" id="QMEU01000005">
    <property type="protein sequence ID" value="RAU99394.1"/>
    <property type="molecule type" value="Genomic_DNA"/>
</dbReference>
<protein>
    <recommendedName>
        <fullName evidence="5">HTH tetR-type domain-containing protein</fullName>
    </recommendedName>
</protein>
<keyword evidence="1" id="KW-0805">Transcription regulation</keyword>
<dbReference type="PANTHER" id="PTHR30055">
    <property type="entry name" value="HTH-TYPE TRANSCRIPTIONAL REGULATOR RUTR"/>
    <property type="match status" value="1"/>
</dbReference>
<feature type="domain" description="HTH tetR-type" evidence="5">
    <location>
        <begin position="10"/>
        <end position="70"/>
    </location>
</feature>
<dbReference type="SUPFAM" id="SSF48498">
    <property type="entry name" value="Tetracyclin repressor-like, C-terminal domain"/>
    <property type="match status" value="1"/>
</dbReference>
<evidence type="ECO:0000256" key="4">
    <source>
        <dbReference type="PROSITE-ProRule" id="PRU00335"/>
    </source>
</evidence>
<organism evidence="6 7">
    <name type="scientific">Mycobacterium colombiense</name>
    <dbReference type="NCBI Taxonomy" id="339268"/>
    <lineage>
        <taxon>Bacteria</taxon>
        <taxon>Bacillati</taxon>
        <taxon>Actinomycetota</taxon>
        <taxon>Actinomycetes</taxon>
        <taxon>Mycobacteriales</taxon>
        <taxon>Mycobacteriaceae</taxon>
        <taxon>Mycobacterium</taxon>
        <taxon>Mycobacterium avium complex (MAC)</taxon>
    </lineage>
</organism>
<feature type="DNA-binding region" description="H-T-H motif" evidence="4">
    <location>
        <begin position="33"/>
        <end position="52"/>
    </location>
</feature>
<evidence type="ECO:0000313" key="6">
    <source>
        <dbReference type="EMBL" id="RAU99394.1"/>
    </source>
</evidence>
<dbReference type="InterPro" id="IPR050109">
    <property type="entry name" value="HTH-type_TetR-like_transc_reg"/>
</dbReference>
<proteinExistence type="predicted"/>
<dbReference type="PROSITE" id="PS50977">
    <property type="entry name" value="HTH_TETR_2"/>
    <property type="match status" value="1"/>
</dbReference>
<evidence type="ECO:0000256" key="3">
    <source>
        <dbReference type="ARBA" id="ARBA00023163"/>
    </source>
</evidence>
<evidence type="ECO:0000256" key="1">
    <source>
        <dbReference type="ARBA" id="ARBA00023015"/>
    </source>
</evidence>
<dbReference type="RefSeq" id="WP_112707159.1">
    <property type="nucleotide sequence ID" value="NZ_QMEU01000005.1"/>
</dbReference>
<dbReference type="PROSITE" id="PS01081">
    <property type="entry name" value="HTH_TETR_1"/>
    <property type="match status" value="1"/>
</dbReference>
<dbReference type="Proteomes" id="UP000250347">
    <property type="component" value="Unassembled WGS sequence"/>
</dbReference>
<dbReference type="PRINTS" id="PR00455">
    <property type="entry name" value="HTHTETR"/>
</dbReference>
<accession>A0A329KU70</accession>
<keyword evidence="2 4" id="KW-0238">DNA-binding</keyword>
<dbReference type="PANTHER" id="PTHR30055:SF234">
    <property type="entry name" value="HTH-TYPE TRANSCRIPTIONAL REGULATOR BETI"/>
    <property type="match status" value="1"/>
</dbReference>
<dbReference type="Pfam" id="PF00440">
    <property type="entry name" value="TetR_N"/>
    <property type="match status" value="1"/>
</dbReference>
<dbReference type="GO" id="GO:0003700">
    <property type="term" value="F:DNA-binding transcription factor activity"/>
    <property type="evidence" value="ECO:0007669"/>
    <property type="project" value="TreeGrafter"/>
</dbReference>
<dbReference type="Gene3D" id="1.10.10.60">
    <property type="entry name" value="Homeodomain-like"/>
    <property type="match status" value="1"/>
</dbReference>
<dbReference type="Pfam" id="PF16859">
    <property type="entry name" value="TetR_C_11"/>
    <property type="match status" value="1"/>
</dbReference>
<dbReference type="InterPro" id="IPR011075">
    <property type="entry name" value="TetR_C"/>
</dbReference>
<dbReference type="InterPro" id="IPR023772">
    <property type="entry name" value="DNA-bd_HTH_TetR-type_CS"/>
</dbReference>
<dbReference type="Gene3D" id="1.10.357.10">
    <property type="entry name" value="Tetracycline Repressor, domain 2"/>
    <property type="match status" value="1"/>
</dbReference>
<dbReference type="InterPro" id="IPR036271">
    <property type="entry name" value="Tet_transcr_reg_TetR-rel_C_sf"/>
</dbReference>
<dbReference type="SUPFAM" id="SSF46689">
    <property type="entry name" value="Homeodomain-like"/>
    <property type="match status" value="1"/>
</dbReference>
<dbReference type="InterPro" id="IPR001647">
    <property type="entry name" value="HTH_TetR"/>
</dbReference>
<reference evidence="6 7" key="1">
    <citation type="submission" date="2018-06" db="EMBL/GenBank/DDBJ databases">
        <title>NTM in soil in Japan.</title>
        <authorList>
            <person name="Ohya K."/>
        </authorList>
    </citation>
    <scope>NUCLEOTIDE SEQUENCE [LARGE SCALE GENOMIC DNA]</scope>
    <source>
        <strain evidence="6 7">GF76</strain>
    </source>
</reference>
<dbReference type="InterPro" id="IPR009057">
    <property type="entry name" value="Homeodomain-like_sf"/>
</dbReference>
<evidence type="ECO:0000256" key="2">
    <source>
        <dbReference type="ARBA" id="ARBA00023125"/>
    </source>
</evidence>
<sequence length="211" mass="23061">MPKVTDEHVAARRRQILSAALACFARDGFHRTTMQEIFKESDLSPGAVYSYFEGKDDLVRAIIAETMGFLTQAATVITEALPGGRLRRPGEALAELIEQNRNVELGTVEQRARIFPHLIGEQQRDPELNAAARAGLSRLRDGFATLAHAAQERGELAAAIDPDQFGRLAMSLLQGALIQISVYGDDMDVDAYVRTAVALLDTAHESATRQS</sequence>
<dbReference type="AlphaFoldDB" id="A0A329KU70"/>
<dbReference type="GO" id="GO:0000976">
    <property type="term" value="F:transcription cis-regulatory region binding"/>
    <property type="evidence" value="ECO:0007669"/>
    <property type="project" value="TreeGrafter"/>
</dbReference>
<keyword evidence="3" id="KW-0804">Transcription</keyword>
<gene>
    <name evidence="6" type="ORF">DQP58_03760</name>
</gene>